<dbReference type="Pfam" id="PF14130">
    <property type="entry name" value="Cap4_nuclease"/>
    <property type="match status" value="1"/>
</dbReference>
<accession>A0A977KZ01</accession>
<name>A0A977KZ01_9CYAN</name>
<feature type="domain" description="CD-NTase associated protein 4-like DNA endonuclease" evidence="1">
    <location>
        <begin position="12"/>
        <end position="219"/>
    </location>
</feature>
<dbReference type="KEGG" id="wna:KA717_07045"/>
<evidence type="ECO:0000259" key="1">
    <source>
        <dbReference type="Pfam" id="PF14130"/>
    </source>
</evidence>
<dbReference type="GO" id="GO:0004518">
    <property type="term" value="F:nuclease activity"/>
    <property type="evidence" value="ECO:0007669"/>
    <property type="project" value="InterPro"/>
</dbReference>
<dbReference type="Proteomes" id="UP001065613">
    <property type="component" value="Chromosome"/>
</dbReference>
<sequence>MPSYRDLEPIERGGEISRIGLEFQDHVASGYCIEMLQNPHLVEVWCESLDDITLIRRNGDIEEFEFVQAKSNQLNHLWSVSELCKRKKSNVGSSILEKSLANERAKEAVCFRIVTCLGVNKELEILTFPLNSPKRAGDALTGLCQSIAEKIPNYTSPNGNGTDFWLSRTVWEIRYSSKTVEDANIRKLQTVCENMNFYLVADQLAELYQKILRKIQDAGKAEWQFDPEAKKIKQNDFRELIKQWSGQSQHPGIGGKGNKLREKMEIARISSGLIETAQEQRRFYRSRTLNPSYMDLSKREELEMETQAHLQCLKAQLDAGALKDTGVEFHSRCLESLKQIQANTENVPLSILQGYMYNLTERCLHRFTREML</sequence>
<gene>
    <name evidence="2" type="ORF">KA717_07045</name>
</gene>
<dbReference type="AlphaFoldDB" id="A0A977KZ01"/>
<proteinExistence type="predicted"/>
<reference evidence="2" key="1">
    <citation type="submission" date="2021-04" db="EMBL/GenBank/DDBJ databases">
        <title>Genome sequence of Woronichinia naegeliana from Washington state freshwater lake bloom.</title>
        <authorList>
            <person name="Dreher T.W."/>
        </authorList>
    </citation>
    <scope>NUCLEOTIDE SEQUENCE</scope>
    <source>
        <strain evidence="2">WA131</strain>
    </source>
</reference>
<organism evidence="2">
    <name type="scientific">Woronichinia naegeliana WA131</name>
    <dbReference type="NCBI Taxonomy" id="2824559"/>
    <lineage>
        <taxon>Bacteria</taxon>
        <taxon>Bacillati</taxon>
        <taxon>Cyanobacteriota</taxon>
        <taxon>Cyanophyceae</taxon>
        <taxon>Synechococcales</taxon>
        <taxon>Coelosphaeriaceae</taxon>
        <taxon>Woronichinia</taxon>
    </lineage>
</organism>
<protein>
    <submittedName>
        <fullName evidence="2">DUF4297 domain-containing protein</fullName>
    </submittedName>
</protein>
<evidence type="ECO:0000313" key="2">
    <source>
        <dbReference type="EMBL" id="UXE62509.1"/>
    </source>
</evidence>
<dbReference type="InterPro" id="IPR025382">
    <property type="entry name" value="Cap4-like_endonuclease_dom"/>
</dbReference>
<dbReference type="EMBL" id="CP073041">
    <property type="protein sequence ID" value="UXE62509.1"/>
    <property type="molecule type" value="Genomic_DNA"/>
</dbReference>